<protein>
    <submittedName>
        <fullName evidence="1">Uncharacterized protein</fullName>
    </submittedName>
</protein>
<dbReference type="Proteomes" id="UP000317663">
    <property type="component" value="Unassembled WGS sequence"/>
</dbReference>
<evidence type="ECO:0000313" key="2">
    <source>
        <dbReference type="Proteomes" id="UP000317663"/>
    </source>
</evidence>
<gene>
    <name evidence="1" type="ORF">EAH77_15680</name>
</gene>
<sequence>MINHSANIDKFKGQLYSSRSGLDKQALEKLNEGLERLITRSIDMGIEQPNFVVVEARIYLAHSIFQKSKADLVSLNEEYKILSDITNYMSIGEETLVIPRFIDPVDIETGFTETVTTNVKALVDNDLSMISSCNVLVYDFRNNQYSAGALMELFYASNVLKIPTIVIMAEGQFYDESLSPWIRNHATYLTVELKETADIIQTLLSREFVYNIPDTI</sequence>
<dbReference type="EMBL" id="RCZD01000008">
    <property type="protein sequence ID" value="TPG60006.1"/>
    <property type="molecule type" value="Genomic_DNA"/>
</dbReference>
<evidence type="ECO:0000313" key="1">
    <source>
        <dbReference type="EMBL" id="TPG60006.1"/>
    </source>
</evidence>
<name>A0A502GG82_9GAMM</name>
<dbReference type="AlphaFoldDB" id="A0A502GG82"/>
<accession>A0A502GG82</accession>
<reference evidence="1 2" key="1">
    <citation type="journal article" date="2019" name="Environ. Microbiol.">
        <title>Species interactions and distinct microbial communities in high Arctic permafrost affected cryosols are associated with the CH4 and CO2 gas fluxes.</title>
        <authorList>
            <person name="Altshuler I."/>
            <person name="Hamel J."/>
            <person name="Turney S."/>
            <person name="Magnuson E."/>
            <person name="Levesque R."/>
            <person name="Greer C."/>
            <person name="Whyte L.G."/>
        </authorList>
    </citation>
    <scope>NUCLEOTIDE SEQUENCE [LARGE SCALE GENOMIC DNA]</scope>
    <source>
        <strain evidence="1 2">E4</strain>
    </source>
</reference>
<proteinExistence type="predicted"/>
<dbReference type="Gene3D" id="3.40.50.450">
    <property type="match status" value="1"/>
</dbReference>
<dbReference type="RefSeq" id="WP_140473734.1">
    <property type="nucleotide sequence ID" value="NZ_RCZD01000008.1"/>
</dbReference>
<organism evidence="1 2">
    <name type="scientific">Ewingella americana</name>
    <dbReference type="NCBI Taxonomy" id="41202"/>
    <lineage>
        <taxon>Bacteria</taxon>
        <taxon>Pseudomonadati</taxon>
        <taxon>Pseudomonadota</taxon>
        <taxon>Gammaproteobacteria</taxon>
        <taxon>Enterobacterales</taxon>
        <taxon>Yersiniaceae</taxon>
        <taxon>Ewingella</taxon>
    </lineage>
</organism>
<keyword evidence="2" id="KW-1185">Reference proteome</keyword>
<comment type="caution">
    <text evidence="1">The sequence shown here is derived from an EMBL/GenBank/DDBJ whole genome shotgun (WGS) entry which is preliminary data.</text>
</comment>